<feature type="binding site" evidence="1">
    <location>
        <position position="109"/>
    </location>
    <ligand>
        <name>Mg(2+)</name>
        <dbReference type="ChEBI" id="CHEBI:18420"/>
    </ligand>
</feature>
<comment type="similarity">
    <text evidence="1">Belongs to the dethiobiotin synthetase family.</text>
</comment>
<dbReference type="Proteomes" id="UP000030011">
    <property type="component" value="Unassembled WGS sequence"/>
</dbReference>
<gene>
    <name evidence="1" type="primary">bioD</name>
    <name evidence="2" type="ORF">N803_14280</name>
</gene>
<comment type="caution">
    <text evidence="1">Lacks conserved residue(s) required for the propagation of feature annotation.</text>
</comment>
<comment type="subcellular location">
    <subcellularLocation>
        <location evidence="1">Cytoplasm</location>
    </subcellularLocation>
</comment>
<dbReference type="GO" id="GO:0004141">
    <property type="term" value="F:dethiobiotin synthase activity"/>
    <property type="evidence" value="ECO:0007669"/>
    <property type="project" value="UniProtKB-UniRule"/>
</dbReference>
<feature type="binding site" evidence="1">
    <location>
        <begin position="177"/>
        <end position="178"/>
    </location>
    <ligand>
        <name>ATP</name>
        <dbReference type="ChEBI" id="CHEBI:30616"/>
    </ligand>
</feature>
<feature type="binding site" evidence="1">
    <location>
        <position position="211"/>
    </location>
    <ligand>
        <name>ATP</name>
        <dbReference type="ChEBI" id="CHEBI:30616"/>
    </ligand>
</feature>
<dbReference type="Pfam" id="PF13500">
    <property type="entry name" value="AAA_26"/>
    <property type="match status" value="1"/>
</dbReference>
<comment type="subunit">
    <text evidence="1">Homodimer.</text>
</comment>
<dbReference type="HAMAP" id="MF_00336">
    <property type="entry name" value="BioD"/>
    <property type="match status" value="1"/>
</dbReference>
<keyword evidence="1" id="KW-0479">Metal-binding</keyword>
<comment type="catalytic activity">
    <reaction evidence="1">
        <text>(7R,8S)-7,8-diammoniononanoate + CO2 + ATP = (4R,5S)-dethiobiotin + ADP + phosphate + 3 H(+)</text>
        <dbReference type="Rhea" id="RHEA:15805"/>
        <dbReference type="ChEBI" id="CHEBI:15378"/>
        <dbReference type="ChEBI" id="CHEBI:16526"/>
        <dbReference type="ChEBI" id="CHEBI:30616"/>
        <dbReference type="ChEBI" id="CHEBI:43474"/>
        <dbReference type="ChEBI" id="CHEBI:149469"/>
        <dbReference type="ChEBI" id="CHEBI:149473"/>
        <dbReference type="ChEBI" id="CHEBI:456216"/>
        <dbReference type="EC" id="6.3.3.3"/>
    </reaction>
</comment>
<dbReference type="CDD" id="cd03109">
    <property type="entry name" value="DTBS"/>
    <property type="match status" value="1"/>
</dbReference>
<dbReference type="SUPFAM" id="SSF52540">
    <property type="entry name" value="P-loop containing nucleoside triphosphate hydrolases"/>
    <property type="match status" value="1"/>
</dbReference>
<dbReference type="InterPro" id="IPR004472">
    <property type="entry name" value="DTB_synth_BioD"/>
</dbReference>
<keyword evidence="1" id="KW-0093">Biotin biosynthesis</keyword>
<keyword evidence="1" id="KW-0547">Nucleotide-binding</keyword>
<feature type="binding site" evidence="1">
    <location>
        <position position="51"/>
    </location>
    <ligand>
        <name>ATP</name>
        <dbReference type="ChEBI" id="CHEBI:30616"/>
    </ligand>
</feature>
<dbReference type="PANTHER" id="PTHR43210:SF5">
    <property type="entry name" value="DETHIOBIOTIN SYNTHETASE"/>
    <property type="match status" value="1"/>
</dbReference>
<comment type="caution">
    <text evidence="2">The sequence shown here is derived from an EMBL/GenBank/DDBJ whole genome shotgun (WGS) entry which is preliminary data.</text>
</comment>
<dbReference type="GO" id="GO:0005829">
    <property type="term" value="C:cytosol"/>
    <property type="evidence" value="ECO:0007669"/>
    <property type="project" value="TreeGrafter"/>
</dbReference>
<keyword evidence="1" id="KW-0436">Ligase</keyword>
<dbReference type="GO" id="GO:0009102">
    <property type="term" value="P:biotin biosynthetic process"/>
    <property type="evidence" value="ECO:0007669"/>
    <property type="project" value="UniProtKB-UniRule"/>
</dbReference>
<dbReference type="NCBIfam" id="TIGR00347">
    <property type="entry name" value="bioD"/>
    <property type="match status" value="1"/>
</dbReference>
<evidence type="ECO:0000256" key="1">
    <source>
        <dbReference type="HAMAP-Rule" id="MF_00336"/>
    </source>
</evidence>
<dbReference type="GO" id="GO:0000287">
    <property type="term" value="F:magnesium ion binding"/>
    <property type="evidence" value="ECO:0007669"/>
    <property type="project" value="UniProtKB-UniRule"/>
</dbReference>
<keyword evidence="1" id="KW-0067">ATP-binding</keyword>
<dbReference type="PANTHER" id="PTHR43210">
    <property type="entry name" value="DETHIOBIOTIN SYNTHETASE"/>
    <property type="match status" value="1"/>
</dbReference>
<accession>A0A0A0JKC9</accession>
<feature type="binding site" evidence="1">
    <location>
        <position position="42"/>
    </location>
    <ligand>
        <name>substrate</name>
    </ligand>
</feature>
<comment type="cofactor">
    <cofactor evidence="1">
        <name>Mg(2+)</name>
        <dbReference type="ChEBI" id="CHEBI:18420"/>
    </cofactor>
</comment>
<feature type="binding site" evidence="1">
    <location>
        <position position="51"/>
    </location>
    <ligand>
        <name>Mg(2+)</name>
        <dbReference type="ChEBI" id="CHEBI:18420"/>
    </ligand>
</feature>
<name>A0A0A0JKC9_9MICO</name>
<evidence type="ECO:0000313" key="2">
    <source>
        <dbReference type="EMBL" id="KGN37523.1"/>
    </source>
</evidence>
<protein>
    <recommendedName>
        <fullName evidence="1">ATP-dependent dethiobiotin synthetase BioD</fullName>
        <ecNumber evidence="1">6.3.3.3</ecNumber>
    </recommendedName>
    <alternativeName>
        <fullName evidence="1">DTB synthetase</fullName>
        <shortName evidence="1">DTBS</shortName>
    </alternativeName>
    <alternativeName>
        <fullName evidence="1">Dethiobiotin synthase</fullName>
    </alternativeName>
</protein>
<keyword evidence="1" id="KW-0460">Magnesium</keyword>
<feature type="binding site" evidence="1">
    <location>
        <begin position="13"/>
        <end position="18"/>
    </location>
    <ligand>
        <name>ATP</name>
        <dbReference type="ChEBI" id="CHEBI:30616"/>
    </ligand>
</feature>
<dbReference type="InterPro" id="IPR027417">
    <property type="entry name" value="P-loop_NTPase"/>
</dbReference>
<feature type="binding site" evidence="1">
    <location>
        <begin position="109"/>
        <end position="112"/>
    </location>
    <ligand>
        <name>ATP</name>
        <dbReference type="ChEBI" id="CHEBI:30616"/>
    </ligand>
</feature>
<keyword evidence="1" id="KW-0963">Cytoplasm</keyword>
<organism evidence="2 3">
    <name type="scientific">Knoellia subterranea KCTC 19937</name>
    <dbReference type="NCBI Taxonomy" id="1385521"/>
    <lineage>
        <taxon>Bacteria</taxon>
        <taxon>Bacillati</taxon>
        <taxon>Actinomycetota</taxon>
        <taxon>Actinomycetes</taxon>
        <taxon>Micrococcales</taxon>
        <taxon>Intrasporangiaceae</taxon>
        <taxon>Knoellia</taxon>
    </lineage>
</organism>
<feature type="active site" evidence="1">
    <location>
        <position position="38"/>
    </location>
</feature>
<reference evidence="2 3" key="1">
    <citation type="submission" date="2013-08" db="EMBL/GenBank/DDBJ databases">
        <title>The genome sequence of Knoellia subterranea.</title>
        <authorList>
            <person name="Zhu W."/>
            <person name="Wang G."/>
        </authorList>
    </citation>
    <scope>NUCLEOTIDE SEQUENCE [LARGE SCALE GENOMIC DNA]</scope>
    <source>
        <strain evidence="2 3">KCTC 19937</strain>
    </source>
</reference>
<dbReference type="RefSeq" id="WP_052112158.1">
    <property type="nucleotide sequence ID" value="NZ_AVPK01000005.1"/>
</dbReference>
<dbReference type="STRING" id="1385521.N803_14280"/>
<evidence type="ECO:0000313" key="3">
    <source>
        <dbReference type="Proteomes" id="UP000030011"/>
    </source>
</evidence>
<comment type="pathway">
    <text evidence="1">Cofactor biosynthesis; biotin biosynthesis; biotin from 7,8-diaminononanoate: step 1/2.</text>
</comment>
<proteinExistence type="inferred from homology"/>
<dbReference type="GO" id="GO:0005524">
    <property type="term" value="F:ATP binding"/>
    <property type="evidence" value="ECO:0007669"/>
    <property type="project" value="UniProtKB-UniRule"/>
</dbReference>
<dbReference type="UniPathway" id="UPA00078">
    <property type="reaction ID" value="UER00161"/>
</dbReference>
<dbReference type="Gene3D" id="3.40.50.300">
    <property type="entry name" value="P-loop containing nucleotide triphosphate hydrolases"/>
    <property type="match status" value="1"/>
</dbReference>
<comment type="function">
    <text evidence="1">Catalyzes a mechanistically unusual reaction, the ATP-dependent insertion of CO2 between the N7 and N8 nitrogen atoms of 7,8-diaminopelargonic acid (DAPA, also called 7,8-diammoniononanoate) to form a ureido ring.</text>
</comment>
<sequence length="255" mass="26197">MNRFVVVTGTDTDVGKTVATAALAAWLRSRGRTVTVDKPTQTGVLPGERGDIDEVRRLAGVDGSEGVRLPDPMAPVEAATRVGAGLPTLADHVARLRGAAQSHDHVVVEGAGGLLVPLTVEGETIADLASALAQDGGEGAVDVVVVARAGLGTMNHTLLTLEALERRGLGASGVIIGSWPASAPEASDPVLLGNLSFFENLPVPLLACLPEGAGRLEPSEFQVQALEWFAEESSGSASRHSAALAQRLLGPGTNR</sequence>
<feature type="binding site" evidence="1">
    <location>
        <position position="17"/>
    </location>
    <ligand>
        <name>Mg(2+)</name>
        <dbReference type="ChEBI" id="CHEBI:18420"/>
    </ligand>
</feature>
<dbReference type="AlphaFoldDB" id="A0A0A0JKC9"/>
<dbReference type="EC" id="6.3.3.3" evidence="1"/>
<keyword evidence="3" id="KW-1185">Reference proteome</keyword>
<dbReference type="eggNOG" id="COG0132">
    <property type="taxonomic scope" value="Bacteria"/>
</dbReference>
<dbReference type="EMBL" id="AVPK01000005">
    <property type="protein sequence ID" value="KGN37523.1"/>
    <property type="molecule type" value="Genomic_DNA"/>
</dbReference>